<organism evidence="1 2">
    <name type="scientific">Trifolium pratense</name>
    <name type="common">Red clover</name>
    <dbReference type="NCBI Taxonomy" id="57577"/>
    <lineage>
        <taxon>Eukaryota</taxon>
        <taxon>Viridiplantae</taxon>
        <taxon>Streptophyta</taxon>
        <taxon>Embryophyta</taxon>
        <taxon>Tracheophyta</taxon>
        <taxon>Spermatophyta</taxon>
        <taxon>Magnoliopsida</taxon>
        <taxon>eudicotyledons</taxon>
        <taxon>Gunneridae</taxon>
        <taxon>Pentapetalae</taxon>
        <taxon>rosids</taxon>
        <taxon>fabids</taxon>
        <taxon>Fabales</taxon>
        <taxon>Fabaceae</taxon>
        <taxon>Papilionoideae</taxon>
        <taxon>50 kb inversion clade</taxon>
        <taxon>NPAAA clade</taxon>
        <taxon>Hologalegina</taxon>
        <taxon>IRL clade</taxon>
        <taxon>Trifolieae</taxon>
        <taxon>Trifolium</taxon>
    </lineage>
</organism>
<dbReference type="EMBL" id="ASHM01010671">
    <property type="protein sequence ID" value="PNX92526.1"/>
    <property type="molecule type" value="Genomic_DNA"/>
</dbReference>
<evidence type="ECO:0000313" key="2">
    <source>
        <dbReference type="Proteomes" id="UP000236291"/>
    </source>
</evidence>
<protein>
    <submittedName>
        <fullName evidence="1">Uncharacterized protein</fullName>
    </submittedName>
</protein>
<feature type="non-terminal residue" evidence="1">
    <location>
        <position position="1"/>
    </location>
</feature>
<evidence type="ECO:0000313" key="1">
    <source>
        <dbReference type="EMBL" id="PNX92526.1"/>
    </source>
</evidence>
<accession>A0A2K3MP15</accession>
<gene>
    <name evidence="1" type="ORF">L195_g015664</name>
</gene>
<sequence length="95" mass="10160">ERGSESNVVAALSSSSFRPLCRSYSIWCQVLGESIVSGVGRDGEKTPLLASALLLPQTDLGGDLYSNRRRELIDAMTALPCLTAAVFSSQVELRA</sequence>
<name>A0A2K3MP15_TRIPR</name>
<dbReference type="AlphaFoldDB" id="A0A2K3MP15"/>
<reference evidence="1 2" key="2">
    <citation type="journal article" date="2017" name="Front. Plant Sci.">
        <title>Gene Classification and Mining of Molecular Markers Useful in Red Clover (Trifolium pratense) Breeding.</title>
        <authorList>
            <person name="Istvanek J."/>
            <person name="Dluhosova J."/>
            <person name="Dluhos P."/>
            <person name="Patkova L."/>
            <person name="Nedelnik J."/>
            <person name="Repkova J."/>
        </authorList>
    </citation>
    <scope>NUCLEOTIDE SEQUENCE [LARGE SCALE GENOMIC DNA]</scope>
    <source>
        <strain evidence="2">cv. Tatra</strain>
        <tissue evidence="1">Young leaves</tissue>
    </source>
</reference>
<proteinExistence type="predicted"/>
<reference evidence="1 2" key="1">
    <citation type="journal article" date="2014" name="Am. J. Bot.">
        <title>Genome assembly and annotation for red clover (Trifolium pratense; Fabaceae).</title>
        <authorList>
            <person name="Istvanek J."/>
            <person name="Jaros M."/>
            <person name="Krenek A."/>
            <person name="Repkova J."/>
        </authorList>
    </citation>
    <scope>NUCLEOTIDE SEQUENCE [LARGE SCALE GENOMIC DNA]</scope>
    <source>
        <strain evidence="2">cv. Tatra</strain>
        <tissue evidence="1">Young leaves</tissue>
    </source>
</reference>
<comment type="caution">
    <text evidence="1">The sequence shown here is derived from an EMBL/GenBank/DDBJ whole genome shotgun (WGS) entry which is preliminary data.</text>
</comment>
<dbReference type="Proteomes" id="UP000236291">
    <property type="component" value="Unassembled WGS sequence"/>
</dbReference>